<geneLocation type="plasmid" evidence="1">
    <name>pEK4S</name>
</geneLocation>
<gene>
    <name evidence="1" type="primary">orf3</name>
</gene>
<proteinExistence type="predicted"/>
<evidence type="ECO:0000313" key="1">
    <source>
        <dbReference type="EMBL" id="BAC20323.1"/>
    </source>
</evidence>
<reference evidence="1" key="1">
    <citation type="submission" date="2002-10" db="EMBL/GenBank/DDBJ databases">
        <title>High production of enterocin SE-K4 from Enterococcus faecalis strain K-4.</title>
        <authorList>
            <person name="Doi K."/>
            <person name="Eguchi T."/>
            <person name="Iwatake A."/>
            <person name="Shima J."/>
            <person name="Ohmomo S."/>
            <person name="Ogata S."/>
        </authorList>
    </citation>
    <scope>NUCLEOTIDE SEQUENCE</scope>
    <source>
        <strain evidence="1">K-4</strain>
        <plasmid evidence="1">pEK4S</plasmid>
    </source>
</reference>
<protein>
    <submittedName>
        <fullName evidence="1">Uncharacterized protein</fullName>
    </submittedName>
</protein>
<organism evidence="1">
    <name type="scientific">Enterococcus faecalis</name>
    <name type="common">Streptococcus faecalis</name>
    <dbReference type="NCBI Taxonomy" id="1351"/>
    <lineage>
        <taxon>Bacteria</taxon>
        <taxon>Bacillati</taxon>
        <taxon>Bacillota</taxon>
        <taxon>Bacilli</taxon>
        <taxon>Lactobacillales</taxon>
        <taxon>Enterococcaceae</taxon>
        <taxon>Enterococcus</taxon>
    </lineage>
</organism>
<accession>Q8GR42</accession>
<name>Q8GR42_ENTFL</name>
<dbReference type="EMBL" id="AB092692">
    <property type="protein sequence ID" value="BAC20323.1"/>
    <property type="molecule type" value="Genomic_DNA"/>
</dbReference>
<sequence length="57" mass="6776">MTKFSIKNNHCILIYHFNFSFERLSHDRLTMHKDPISIKSLLFLAKTQPPKIMIKTT</sequence>
<dbReference type="AlphaFoldDB" id="Q8GR42"/>
<keyword evidence="1" id="KW-0614">Plasmid</keyword>